<sequence length="159" mass="18814">MTEAATARKEFYTAEEMERMMSAMWRVRDIEVQRVREEEQARAKRVLETALDDQRHQLYAGAVANYEAGRFELTRLKADEYRDTCAVLAEVRTRLFAIRLDYSDADGAYTVKALIGRQSYWPARKLEKEFSTPSEAWTFYQRVIDKFYDQENFSCQVDY</sequence>
<accession>A0A385EAI9</accession>
<keyword evidence="2" id="KW-1185">Reference proteome</keyword>
<reference evidence="2" key="1">
    <citation type="submission" date="2018-07" db="EMBL/GenBank/DDBJ databases">
        <title>Giant CbK-like Caulobacter bacteriophages have genetically divergent genomes.</title>
        <authorList>
            <person name="Wilson K.M."/>
            <person name="Ely B."/>
        </authorList>
    </citation>
    <scope>NUCLEOTIDE SEQUENCE [LARGE SCALE GENOMIC DNA]</scope>
</reference>
<evidence type="ECO:0000313" key="1">
    <source>
        <dbReference type="EMBL" id="AXQ68874.1"/>
    </source>
</evidence>
<dbReference type="EMBL" id="MH588545">
    <property type="protein sequence ID" value="AXQ68874.1"/>
    <property type="molecule type" value="Genomic_DNA"/>
</dbReference>
<protein>
    <submittedName>
        <fullName evidence="1">Uncharacterized protein</fullName>
    </submittedName>
</protein>
<reference evidence="1 2" key="2">
    <citation type="submission" date="2018-09" db="EMBL/GenBank/DDBJ databases">
        <title>Giant CbK-like Caulobacter bacteriophages have genetically divergent genomes.</title>
        <authorList>
            <person name="Wilson K."/>
            <person name="Ely B."/>
        </authorList>
    </citation>
    <scope>NUCLEOTIDE SEQUENCE [LARGE SCALE GENOMIC DNA]</scope>
</reference>
<organism evidence="1 2">
    <name type="scientific">Caulobacter phage CcrPW</name>
    <dbReference type="NCBI Taxonomy" id="2283271"/>
    <lineage>
        <taxon>Viruses</taxon>
        <taxon>Duplodnaviria</taxon>
        <taxon>Heunggongvirae</taxon>
        <taxon>Uroviricota</taxon>
        <taxon>Caudoviricetes</taxon>
        <taxon>Jeanschmidtviridae</taxon>
        <taxon>Colossusvirus</taxon>
        <taxon>Colossusvirus PW</taxon>
    </lineage>
</organism>
<gene>
    <name evidence="1" type="ORF">CcrPW_gp335</name>
</gene>
<dbReference type="Proteomes" id="UP000259026">
    <property type="component" value="Segment"/>
</dbReference>
<name>A0A385EAI9_9CAUD</name>
<evidence type="ECO:0000313" key="2">
    <source>
        <dbReference type="Proteomes" id="UP000259026"/>
    </source>
</evidence>
<proteinExistence type="predicted"/>